<proteinExistence type="predicted"/>
<evidence type="ECO:0000313" key="2">
    <source>
        <dbReference type="EMBL" id="VDL89910.1"/>
    </source>
</evidence>
<evidence type="ECO:0000256" key="1">
    <source>
        <dbReference type="SAM" id="MobiDB-lite"/>
    </source>
</evidence>
<gene>
    <name evidence="2" type="ORF">SSLN_LOCUS3525</name>
</gene>
<dbReference type="EMBL" id="UYSU01032561">
    <property type="protein sequence ID" value="VDL89910.1"/>
    <property type="molecule type" value="Genomic_DNA"/>
</dbReference>
<protein>
    <submittedName>
        <fullName evidence="2 4">Uncharacterized protein</fullName>
    </submittedName>
</protein>
<reference evidence="4" key="1">
    <citation type="submission" date="2016-06" db="UniProtKB">
        <authorList>
            <consortium name="WormBaseParasite"/>
        </authorList>
    </citation>
    <scope>IDENTIFICATION</scope>
</reference>
<dbReference type="Proteomes" id="UP000275846">
    <property type="component" value="Unassembled WGS sequence"/>
</dbReference>
<dbReference type="AlphaFoldDB" id="A0A183SH27"/>
<feature type="region of interest" description="Disordered" evidence="1">
    <location>
        <begin position="98"/>
        <end position="126"/>
    </location>
</feature>
<evidence type="ECO:0000313" key="3">
    <source>
        <dbReference type="Proteomes" id="UP000275846"/>
    </source>
</evidence>
<organism evidence="4">
    <name type="scientific">Schistocephalus solidus</name>
    <name type="common">Tapeworm</name>
    <dbReference type="NCBI Taxonomy" id="70667"/>
    <lineage>
        <taxon>Eukaryota</taxon>
        <taxon>Metazoa</taxon>
        <taxon>Spiralia</taxon>
        <taxon>Lophotrochozoa</taxon>
        <taxon>Platyhelminthes</taxon>
        <taxon>Cestoda</taxon>
        <taxon>Eucestoda</taxon>
        <taxon>Diphyllobothriidea</taxon>
        <taxon>Diphyllobothriidae</taxon>
        <taxon>Schistocephalus</taxon>
    </lineage>
</organism>
<dbReference type="WBParaSite" id="SSLN_0000362801-mRNA-1">
    <property type="protein sequence ID" value="SSLN_0000362801-mRNA-1"/>
    <property type="gene ID" value="SSLN_0000362801"/>
</dbReference>
<reference evidence="2 3" key="2">
    <citation type="submission" date="2018-11" db="EMBL/GenBank/DDBJ databases">
        <authorList>
            <consortium name="Pathogen Informatics"/>
        </authorList>
    </citation>
    <scope>NUCLEOTIDE SEQUENCE [LARGE SCALE GENOMIC DNA]</scope>
    <source>
        <strain evidence="2 3">NST_G2</strain>
    </source>
</reference>
<sequence length="199" mass="21987">MEFLEHIFSPHPNPVGDTRATPMWACESPLGQPKKMRTSYVGLRRVPPLAELLDSYHHQYDSHGVTDHYTDSLANFCTHITETDHAFRQVKLTAAGMGRDQDGFSTGDSGFLGDYESPEAEPKNASVLPSFDSIENHLDGSQIGQEEERGGGGGGEKLTAPLVGTSCMDELLNEDPLPYWVSLEAGFILLFTQQRWANF</sequence>
<keyword evidence="3" id="KW-1185">Reference proteome</keyword>
<accession>A0A183SH27</accession>
<name>A0A183SH27_SCHSO</name>
<dbReference type="OrthoDB" id="10305976at2759"/>
<evidence type="ECO:0000313" key="4">
    <source>
        <dbReference type="WBParaSite" id="SSLN_0000362801-mRNA-1"/>
    </source>
</evidence>